<accession>A0A9P4QU75</accession>
<dbReference type="AlphaFoldDB" id="A0A9P4QU75"/>
<name>A0A9P4QU75_9PLEO</name>
<sequence>METGRSVLRRWDFVKPNPNYDFLRDRLRECREKHRKCRHNHTNRHHNIHVVNVRERIIQPLPIDAEYFALSYVWGSAMQNYSSSCRSVSRSLPRTIEDAMVVVKSLGLDYLWVDSLCINQSDSEEKLQQIRHMDSVYEAAFATIIVLDSSNADSGIFGVGQERVQAQMWADIGGHRVVARLPSLRDELDASHWAKRAWTLQEGQLSTRCLVFSKHQVHFFCNEHNHSE</sequence>
<dbReference type="Pfam" id="PF06985">
    <property type="entry name" value="HET"/>
    <property type="match status" value="1"/>
</dbReference>
<reference evidence="2" key="1">
    <citation type="journal article" date="2020" name="Stud. Mycol.">
        <title>101 Dothideomycetes genomes: a test case for predicting lifestyles and emergence of pathogens.</title>
        <authorList>
            <person name="Haridas S."/>
            <person name="Albert R."/>
            <person name="Binder M."/>
            <person name="Bloem J."/>
            <person name="Labutti K."/>
            <person name="Salamov A."/>
            <person name="Andreopoulos B."/>
            <person name="Baker S."/>
            <person name="Barry K."/>
            <person name="Bills G."/>
            <person name="Bluhm B."/>
            <person name="Cannon C."/>
            <person name="Castanera R."/>
            <person name="Culley D."/>
            <person name="Daum C."/>
            <person name="Ezra D."/>
            <person name="Gonzalez J."/>
            <person name="Henrissat B."/>
            <person name="Kuo A."/>
            <person name="Liang C."/>
            <person name="Lipzen A."/>
            <person name="Lutzoni F."/>
            <person name="Magnuson J."/>
            <person name="Mondo S."/>
            <person name="Nolan M."/>
            <person name="Ohm R."/>
            <person name="Pangilinan J."/>
            <person name="Park H.-J."/>
            <person name="Ramirez L."/>
            <person name="Alfaro M."/>
            <person name="Sun H."/>
            <person name="Tritt A."/>
            <person name="Yoshinaga Y."/>
            <person name="Zwiers L.-H."/>
            <person name="Turgeon B."/>
            <person name="Goodwin S."/>
            <person name="Spatafora J."/>
            <person name="Crous P."/>
            <person name="Grigoriev I."/>
        </authorList>
    </citation>
    <scope>NUCLEOTIDE SEQUENCE</scope>
    <source>
        <strain evidence="2">CBS 125425</strain>
    </source>
</reference>
<feature type="domain" description="Heterokaryon incompatibility" evidence="1">
    <location>
        <begin position="67"/>
        <end position="202"/>
    </location>
</feature>
<proteinExistence type="predicted"/>
<gene>
    <name evidence="2" type="ORF">EJ04DRAFT_440873</name>
</gene>
<evidence type="ECO:0000313" key="2">
    <source>
        <dbReference type="EMBL" id="KAF2732530.1"/>
    </source>
</evidence>
<dbReference type="OrthoDB" id="5428863at2759"/>
<organism evidence="2 3">
    <name type="scientific">Polyplosphaeria fusca</name>
    <dbReference type="NCBI Taxonomy" id="682080"/>
    <lineage>
        <taxon>Eukaryota</taxon>
        <taxon>Fungi</taxon>
        <taxon>Dikarya</taxon>
        <taxon>Ascomycota</taxon>
        <taxon>Pezizomycotina</taxon>
        <taxon>Dothideomycetes</taxon>
        <taxon>Pleosporomycetidae</taxon>
        <taxon>Pleosporales</taxon>
        <taxon>Tetraplosphaeriaceae</taxon>
        <taxon>Polyplosphaeria</taxon>
    </lineage>
</organism>
<protein>
    <submittedName>
        <fullName evidence="2">HET-domain-containing protein</fullName>
    </submittedName>
</protein>
<dbReference type="PANTHER" id="PTHR33112:SF12">
    <property type="entry name" value="HETEROKARYON INCOMPATIBILITY DOMAIN-CONTAINING PROTEIN"/>
    <property type="match status" value="1"/>
</dbReference>
<dbReference type="EMBL" id="ML996175">
    <property type="protein sequence ID" value="KAF2732530.1"/>
    <property type="molecule type" value="Genomic_DNA"/>
</dbReference>
<evidence type="ECO:0000259" key="1">
    <source>
        <dbReference type="Pfam" id="PF06985"/>
    </source>
</evidence>
<dbReference type="PANTHER" id="PTHR33112">
    <property type="entry name" value="DOMAIN PROTEIN, PUTATIVE-RELATED"/>
    <property type="match status" value="1"/>
</dbReference>
<dbReference type="Proteomes" id="UP000799444">
    <property type="component" value="Unassembled WGS sequence"/>
</dbReference>
<keyword evidence="3" id="KW-1185">Reference proteome</keyword>
<comment type="caution">
    <text evidence="2">The sequence shown here is derived from an EMBL/GenBank/DDBJ whole genome shotgun (WGS) entry which is preliminary data.</text>
</comment>
<evidence type="ECO:0000313" key="3">
    <source>
        <dbReference type="Proteomes" id="UP000799444"/>
    </source>
</evidence>
<feature type="non-terminal residue" evidence="2">
    <location>
        <position position="228"/>
    </location>
</feature>
<dbReference type="InterPro" id="IPR010730">
    <property type="entry name" value="HET"/>
</dbReference>